<dbReference type="Proteomes" id="UP000631114">
    <property type="component" value="Unassembled WGS sequence"/>
</dbReference>
<evidence type="ECO:0000313" key="1">
    <source>
        <dbReference type="EMBL" id="KAF9601986.1"/>
    </source>
</evidence>
<sequence length="81" mass="9308">MSSAYMFNYYQQCMAPFDKDLFFVLVNPEFEAPTKKMRAHKGMFQSDASLLTEEGPADIVDEMLVPGKFFVEFGQSMKSFN</sequence>
<reference evidence="1 2" key="1">
    <citation type="submission" date="2020-10" db="EMBL/GenBank/DDBJ databases">
        <title>The Coptis chinensis genome and diversification of protoberbering-type alkaloids.</title>
        <authorList>
            <person name="Wang B."/>
            <person name="Shu S."/>
            <person name="Song C."/>
            <person name="Liu Y."/>
        </authorList>
    </citation>
    <scope>NUCLEOTIDE SEQUENCE [LARGE SCALE GENOMIC DNA]</scope>
    <source>
        <strain evidence="1">HL-2020</strain>
        <tissue evidence="1">Leaf</tissue>
    </source>
</reference>
<protein>
    <submittedName>
        <fullName evidence="1">Uncharacterized protein</fullName>
    </submittedName>
</protein>
<organism evidence="1 2">
    <name type="scientific">Coptis chinensis</name>
    <dbReference type="NCBI Taxonomy" id="261450"/>
    <lineage>
        <taxon>Eukaryota</taxon>
        <taxon>Viridiplantae</taxon>
        <taxon>Streptophyta</taxon>
        <taxon>Embryophyta</taxon>
        <taxon>Tracheophyta</taxon>
        <taxon>Spermatophyta</taxon>
        <taxon>Magnoliopsida</taxon>
        <taxon>Ranunculales</taxon>
        <taxon>Ranunculaceae</taxon>
        <taxon>Coptidoideae</taxon>
        <taxon>Coptis</taxon>
    </lineage>
</organism>
<dbReference type="AlphaFoldDB" id="A0A835HNA8"/>
<evidence type="ECO:0000313" key="2">
    <source>
        <dbReference type="Proteomes" id="UP000631114"/>
    </source>
</evidence>
<gene>
    <name evidence="1" type="ORF">IFM89_024532</name>
</gene>
<proteinExistence type="predicted"/>
<comment type="caution">
    <text evidence="1">The sequence shown here is derived from an EMBL/GenBank/DDBJ whole genome shotgun (WGS) entry which is preliminary data.</text>
</comment>
<name>A0A835HNA8_9MAGN</name>
<keyword evidence="2" id="KW-1185">Reference proteome</keyword>
<dbReference type="EMBL" id="JADFTS010000006">
    <property type="protein sequence ID" value="KAF9601986.1"/>
    <property type="molecule type" value="Genomic_DNA"/>
</dbReference>
<accession>A0A835HNA8</accession>